<gene>
    <name evidence="2" type="ORF">SAMN06265350_108112</name>
</gene>
<dbReference type="EMBL" id="FXSZ01000008">
    <property type="protein sequence ID" value="SMO75000.1"/>
    <property type="molecule type" value="Genomic_DNA"/>
</dbReference>
<dbReference type="Proteomes" id="UP000315971">
    <property type="component" value="Unassembled WGS sequence"/>
</dbReference>
<evidence type="ECO:0000313" key="2">
    <source>
        <dbReference type="EMBL" id="SMO75000.1"/>
    </source>
</evidence>
<name>A0A521DVW5_9SPHI</name>
<feature type="transmembrane region" description="Helical" evidence="1">
    <location>
        <begin position="37"/>
        <end position="59"/>
    </location>
</feature>
<accession>A0A521DVW5</accession>
<keyword evidence="3" id="KW-1185">Reference proteome</keyword>
<reference evidence="2 3" key="1">
    <citation type="submission" date="2017-05" db="EMBL/GenBank/DDBJ databases">
        <authorList>
            <person name="Varghese N."/>
            <person name="Submissions S."/>
        </authorList>
    </citation>
    <scope>NUCLEOTIDE SEQUENCE [LARGE SCALE GENOMIC DNA]</scope>
    <source>
        <strain evidence="2 3">DSM 21342</strain>
    </source>
</reference>
<evidence type="ECO:0008006" key="4">
    <source>
        <dbReference type="Google" id="ProtNLM"/>
    </source>
</evidence>
<sequence length="154" mass="17683">MAAILEFIGFLLLSALKFFFFYPVFIAMNDYNFWQSMGFGLLAGFVGSVTFIFAGDMLYKSIAKFRLTLSRSSSPNKKLKTIKYRRFVVKLRNVYGLPGIAILSPVLITIPFGCLLATRYYHNKTKILLYFMVSIAFWSAMIYIFKETVLKLVS</sequence>
<organism evidence="2 3">
    <name type="scientific">Solitalea koreensis</name>
    <dbReference type="NCBI Taxonomy" id="543615"/>
    <lineage>
        <taxon>Bacteria</taxon>
        <taxon>Pseudomonadati</taxon>
        <taxon>Bacteroidota</taxon>
        <taxon>Sphingobacteriia</taxon>
        <taxon>Sphingobacteriales</taxon>
        <taxon>Sphingobacteriaceae</taxon>
        <taxon>Solitalea</taxon>
    </lineage>
</organism>
<proteinExistence type="predicted"/>
<feature type="transmembrane region" description="Helical" evidence="1">
    <location>
        <begin position="7"/>
        <end position="25"/>
    </location>
</feature>
<dbReference type="AlphaFoldDB" id="A0A521DVW5"/>
<evidence type="ECO:0000256" key="1">
    <source>
        <dbReference type="SAM" id="Phobius"/>
    </source>
</evidence>
<dbReference type="OrthoDB" id="1467737at2"/>
<feature type="transmembrane region" description="Helical" evidence="1">
    <location>
        <begin position="127"/>
        <end position="145"/>
    </location>
</feature>
<keyword evidence="1" id="KW-0472">Membrane</keyword>
<protein>
    <recommendedName>
        <fullName evidence="4">SNARE associated Golgi protein</fullName>
    </recommendedName>
</protein>
<feature type="transmembrane region" description="Helical" evidence="1">
    <location>
        <begin position="94"/>
        <end position="121"/>
    </location>
</feature>
<dbReference type="RefSeq" id="WP_142604396.1">
    <property type="nucleotide sequence ID" value="NZ_FXSZ01000008.1"/>
</dbReference>
<evidence type="ECO:0000313" key="3">
    <source>
        <dbReference type="Proteomes" id="UP000315971"/>
    </source>
</evidence>
<keyword evidence="1" id="KW-1133">Transmembrane helix</keyword>
<keyword evidence="1" id="KW-0812">Transmembrane</keyword>